<name>A0A0S2I134_9BACT</name>
<proteinExistence type="predicted"/>
<dbReference type="EMBL" id="CP013118">
    <property type="protein sequence ID" value="ALO15975.1"/>
    <property type="molecule type" value="Genomic_DNA"/>
</dbReference>
<reference evidence="1 2" key="1">
    <citation type="submission" date="2015-11" db="EMBL/GenBank/DDBJ databases">
        <title>Description and complete genome sequence of a novel strain predominating in hypersaline microbial mats and representing a new family of the Bacteriodetes phylum.</title>
        <authorList>
            <person name="Spring S."/>
            <person name="Bunk B."/>
            <person name="Sproer C."/>
            <person name="Klenk H.-P."/>
        </authorList>
    </citation>
    <scope>NUCLEOTIDE SEQUENCE [LARGE SCALE GENOMIC DNA]</scope>
    <source>
        <strain evidence="1 2">L21-Spi-D4</strain>
    </source>
</reference>
<gene>
    <name evidence="1" type="ORF">L21SP5_02343</name>
</gene>
<protein>
    <submittedName>
        <fullName evidence="1">Uncharacterized protein</fullName>
    </submittedName>
</protein>
<keyword evidence="2" id="KW-1185">Reference proteome</keyword>
<organism evidence="1 2">
    <name type="scientific">Salinivirga cyanobacteriivorans</name>
    <dbReference type="NCBI Taxonomy" id="1307839"/>
    <lineage>
        <taxon>Bacteria</taxon>
        <taxon>Pseudomonadati</taxon>
        <taxon>Bacteroidota</taxon>
        <taxon>Bacteroidia</taxon>
        <taxon>Bacteroidales</taxon>
        <taxon>Salinivirgaceae</taxon>
        <taxon>Salinivirga</taxon>
    </lineage>
</organism>
<dbReference type="Proteomes" id="UP000064893">
    <property type="component" value="Chromosome"/>
</dbReference>
<dbReference type="PATRIC" id="fig|1307839.3.peg.2463"/>
<dbReference type="AlphaFoldDB" id="A0A0S2I134"/>
<evidence type="ECO:0000313" key="1">
    <source>
        <dbReference type="EMBL" id="ALO15975.1"/>
    </source>
</evidence>
<dbReference type="OrthoDB" id="1114533at2"/>
<sequence>MPYRRLPNTDSARIRAMRNAQDMGSRQTPGELAFSQSTLMQIRTFLPVFEQAVNNQRNYQKSQIERNKKFQDVIKKTRLYLSHFIQVMNMAVARGEMKPEIREAFGLKKNDKRVPDLNTEKDLILWGKRIIEGEEARLASGASPITNPTIARVKVHFQDFMRVWQDQQHYHDIFQKAHEKVANLRKDADQLIVNLWNQIEANFEDLKPDEAREKASKYGIKYVYRKNEKLRPFLNVNYGDVS</sequence>
<dbReference type="RefSeq" id="WP_057953389.1">
    <property type="nucleotide sequence ID" value="NZ_CP013118.1"/>
</dbReference>
<accession>A0A0S2I134</accession>
<evidence type="ECO:0000313" key="2">
    <source>
        <dbReference type="Proteomes" id="UP000064893"/>
    </source>
</evidence>
<dbReference type="KEGG" id="blq:L21SP5_02343"/>